<evidence type="ECO:0000259" key="2">
    <source>
        <dbReference type="PROSITE" id="PS50041"/>
    </source>
</evidence>
<dbReference type="PANTHER" id="PTHR22803">
    <property type="entry name" value="MANNOSE, PHOSPHOLIPASE, LECTIN RECEPTOR RELATED"/>
    <property type="match status" value="1"/>
</dbReference>
<dbReference type="InterPro" id="IPR016186">
    <property type="entry name" value="C-type_lectin-like/link_sf"/>
</dbReference>
<gene>
    <name evidence="3" type="ORF">BOX15_Mlig017915g2</name>
</gene>
<keyword evidence="4" id="KW-1185">Reference proteome</keyword>
<keyword evidence="1" id="KW-0732">Signal</keyword>
<reference evidence="3 4" key="1">
    <citation type="submission" date="2017-06" db="EMBL/GenBank/DDBJ databases">
        <title>A platform for efficient transgenesis in Macrostomum lignano, a flatworm model organism for stem cell research.</title>
        <authorList>
            <person name="Berezikov E."/>
        </authorList>
    </citation>
    <scope>NUCLEOTIDE SEQUENCE [LARGE SCALE GENOMIC DNA]</scope>
    <source>
        <strain evidence="3">DV1</strain>
        <tissue evidence="3">Whole organism</tissue>
    </source>
</reference>
<comment type="caution">
    <text evidence="3">The sequence shown here is derived from an EMBL/GenBank/DDBJ whole genome shotgun (WGS) entry which is preliminary data.</text>
</comment>
<evidence type="ECO:0000256" key="1">
    <source>
        <dbReference type="SAM" id="SignalP"/>
    </source>
</evidence>
<dbReference type="CDD" id="cd00037">
    <property type="entry name" value="CLECT"/>
    <property type="match status" value="2"/>
</dbReference>
<sequence>MQGKCIAILVALLALAVALAQGMAAPQPQAVSQVSVEVFFDQCREGWIRYKDYCYEYKEQQQYWYLAEQQCRRRDGHLVSIADEAENSFVAKLSYCENAWTGKYAVNVDKLHQPDNYRWTDNSVSPNGYHTHDFSSISSIHQPLISVHNLSLVNNVYHAKQRYICKAKYQDNGGGQNRTCDPGWKLVGNFCYLMPKIEVNFIEATFYCSGRGANMVSIYTKQELRALSLLDLDSRGCPVQTWVGLIKVNPCRIDFSTGEKICYKWADRLVDFHNDFPAWHPGYPDTGDKVNCVLLQDRAMKTVECHERHRFICKKQARQNS</sequence>
<proteinExistence type="predicted"/>
<feature type="domain" description="C-type lectin" evidence="2">
    <location>
        <begin position="50"/>
        <end position="166"/>
    </location>
</feature>
<protein>
    <recommendedName>
        <fullName evidence="2">C-type lectin domain-containing protein</fullName>
    </recommendedName>
</protein>
<organism evidence="3 4">
    <name type="scientific">Macrostomum lignano</name>
    <dbReference type="NCBI Taxonomy" id="282301"/>
    <lineage>
        <taxon>Eukaryota</taxon>
        <taxon>Metazoa</taxon>
        <taxon>Spiralia</taxon>
        <taxon>Lophotrochozoa</taxon>
        <taxon>Platyhelminthes</taxon>
        <taxon>Rhabditophora</taxon>
        <taxon>Macrostomorpha</taxon>
        <taxon>Macrostomida</taxon>
        <taxon>Macrostomidae</taxon>
        <taxon>Macrostomum</taxon>
    </lineage>
</organism>
<dbReference type="InterPro" id="IPR016187">
    <property type="entry name" value="CTDL_fold"/>
</dbReference>
<dbReference type="AlphaFoldDB" id="A0A267DP43"/>
<feature type="chain" id="PRO_5012876515" description="C-type lectin domain-containing protein" evidence="1">
    <location>
        <begin position="21"/>
        <end position="321"/>
    </location>
</feature>
<feature type="signal peptide" evidence="1">
    <location>
        <begin position="1"/>
        <end position="20"/>
    </location>
</feature>
<dbReference type="SMART" id="SM00034">
    <property type="entry name" value="CLECT"/>
    <property type="match status" value="2"/>
</dbReference>
<accession>A0A267DP43</accession>
<dbReference type="OrthoDB" id="6162957at2759"/>
<dbReference type="STRING" id="282301.A0A267DP43"/>
<dbReference type="EMBL" id="NIVC01003510">
    <property type="protein sequence ID" value="PAA51068.1"/>
    <property type="molecule type" value="Genomic_DNA"/>
</dbReference>
<evidence type="ECO:0000313" key="4">
    <source>
        <dbReference type="Proteomes" id="UP000215902"/>
    </source>
</evidence>
<evidence type="ECO:0000313" key="3">
    <source>
        <dbReference type="EMBL" id="PAA51068.1"/>
    </source>
</evidence>
<dbReference type="Proteomes" id="UP000215902">
    <property type="component" value="Unassembled WGS sequence"/>
</dbReference>
<dbReference type="SUPFAM" id="SSF56436">
    <property type="entry name" value="C-type lectin-like"/>
    <property type="match status" value="2"/>
</dbReference>
<dbReference type="Pfam" id="PF00059">
    <property type="entry name" value="Lectin_C"/>
    <property type="match status" value="2"/>
</dbReference>
<feature type="domain" description="C-type lectin" evidence="2">
    <location>
        <begin position="187"/>
        <end position="314"/>
    </location>
</feature>
<dbReference type="InterPro" id="IPR001304">
    <property type="entry name" value="C-type_lectin-like"/>
</dbReference>
<name>A0A267DP43_9PLAT</name>
<dbReference type="PROSITE" id="PS50041">
    <property type="entry name" value="C_TYPE_LECTIN_2"/>
    <property type="match status" value="2"/>
</dbReference>
<dbReference type="InterPro" id="IPR050111">
    <property type="entry name" value="C-type_lectin/snaclec_domain"/>
</dbReference>
<dbReference type="Gene3D" id="3.10.100.10">
    <property type="entry name" value="Mannose-Binding Protein A, subunit A"/>
    <property type="match status" value="2"/>
</dbReference>